<sequence length="618" mass="71388">MTQHCGQEVIQFDLLFSAAVRIAQGDGAWWVGTSWGLFILGGFFVIGVDENFIGRDLCKVDCLVIFLDTCYYMHDANSLVWTKPDIFLSYIDDLYLAHLPLTESVKIRRQWEAFSRRADRKFRNLTDPRICSLHFKCEDIRKGLSGKLSVLKGAIPSIFDPNKETSKENIRKDRMENCTLRLEQSACQTDENPAKRNKIVGEDITDVPVNDSLTKPELTVDSNNLPYCDHDYTDRIDVVDASHKNVMCKTDLTMEDLEKMEEELQTFKAKLNAKSKQERKVDNSKQRREMVMEAVLKSDESISRKKKPGRKRYLQVNEELILVLMRLKLGLLERHLADIFAVTKSTEKQLSRKARKETSSTAKSEMAFLQVDNATIPTQGQAQTFQSTRNNGTFRWDEKKDKVMLREVRQKEPYIERIGSKEADFAIMPRDQRSVRERFNKLLTDFNEKMQNEKKASGIVPDDLSEVDQILEEIQEIITSNASSACNSSDKGKSESERAKALAIRNKAMTSWGKEAAEDGDEEADIKPRRKRNRRSAADPLEYLKIKREAEMEMKKEEMALRKEQVNMENKRLEAEQGRQMQMQEQFLLQQRQLQQQMEAQAQSQALIMAFLQKMNQS</sequence>
<organism evidence="9 10">
    <name type="scientific">Desmophyllum pertusum</name>
    <dbReference type="NCBI Taxonomy" id="174260"/>
    <lineage>
        <taxon>Eukaryota</taxon>
        <taxon>Metazoa</taxon>
        <taxon>Cnidaria</taxon>
        <taxon>Anthozoa</taxon>
        <taxon>Hexacorallia</taxon>
        <taxon>Scleractinia</taxon>
        <taxon>Caryophylliina</taxon>
        <taxon>Caryophylliidae</taxon>
        <taxon>Desmophyllum</taxon>
    </lineage>
</organism>
<reference evidence="9" key="1">
    <citation type="submission" date="2023-01" db="EMBL/GenBank/DDBJ databases">
        <title>Genome assembly of the deep-sea coral Lophelia pertusa.</title>
        <authorList>
            <person name="Herrera S."/>
            <person name="Cordes E."/>
        </authorList>
    </citation>
    <scope>NUCLEOTIDE SEQUENCE</scope>
    <source>
        <strain evidence="9">USNM1676648</strain>
        <tissue evidence="9">Polyp</tissue>
    </source>
</reference>
<evidence type="ECO:0000256" key="6">
    <source>
        <dbReference type="SAM" id="Coils"/>
    </source>
</evidence>
<feature type="region of interest" description="Disordered" evidence="7">
    <location>
        <begin position="512"/>
        <end position="536"/>
    </location>
</feature>
<evidence type="ECO:0000256" key="3">
    <source>
        <dbReference type="ARBA" id="ARBA00022833"/>
    </source>
</evidence>
<feature type="coiled-coil region" evidence="6">
    <location>
        <begin position="547"/>
        <end position="576"/>
    </location>
</feature>
<dbReference type="SMART" id="SM00980">
    <property type="entry name" value="THAP"/>
    <property type="match status" value="1"/>
</dbReference>
<name>A0A9W9Z6E3_9CNID</name>
<feature type="coiled-coil region" evidence="6">
    <location>
        <begin position="250"/>
        <end position="277"/>
    </location>
</feature>
<dbReference type="AlphaFoldDB" id="A0A9W9Z6E3"/>
<dbReference type="OrthoDB" id="5978522at2759"/>
<dbReference type="Proteomes" id="UP001163046">
    <property type="component" value="Unassembled WGS sequence"/>
</dbReference>
<dbReference type="PANTHER" id="PTHR23080">
    <property type="entry name" value="THAP DOMAIN PROTEIN"/>
    <property type="match status" value="1"/>
</dbReference>
<accession>A0A9W9Z6E3</accession>
<gene>
    <name evidence="9" type="ORF">OS493_002021</name>
</gene>
<dbReference type="GO" id="GO:0008270">
    <property type="term" value="F:zinc ion binding"/>
    <property type="evidence" value="ECO:0007669"/>
    <property type="project" value="UniProtKB-KW"/>
</dbReference>
<proteinExistence type="predicted"/>
<feature type="domain" description="THAP-type" evidence="8">
    <location>
        <begin position="57"/>
        <end position="159"/>
    </location>
</feature>
<evidence type="ECO:0000259" key="8">
    <source>
        <dbReference type="PROSITE" id="PS50950"/>
    </source>
</evidence>
<evidence type="ECO:0000256" key="7">
    <source>
        <dbReference type="SAM" id="MobiDB-lite"/>
    </source>
</evidence>
<keyword evidence="4 5" id="KW-0238">DNA-binding</keyword>
<evidence type="ECO:0000256" key="5">
    <source>
        <dbReference type="PROSITE-ProRule" id="PRU00309"/>
    </source>
</evidence>
<keyword evidence="10" id="KW-1185">Reference proteome</keyword>
<evidence type="ECO:0000313" key="9">
    <source>
        <dbReference type="EMBL" id="KAJ7375274.1"/>
    </source>
</evidence>
<dbReference type="InterPro" id="IPR006612">
    <property type="entry name" value="THAP_Znf"/>
</dbReference>
<dbReference type="SUPFAM" id="SSF57716">
    <property type="entry name" value="Glucocorticoid receptor-like (DNA-binding domain)"/>
    <property type="match status" value="1"/>
</dbReference>
<protein>
    <recommendedName>
        <fullName evidence="8">THAP-type domain-containing protein</fullName>
    </recommendedName>
</protein>
<dbReference type="Pfam" id="PF13613">
    <property type="entry name" value="HTH_Tnp_4"/>
    <property type="match status" value="1"/>
</dbReference>
<evidence type="ECO:0000313" key="10">
    <source>
        <dbReference type="Proteomes" id="UP001163046"/>
    </source>
</evidence>
<evidence type="ECO:0000256" key="4">
    <source>
        <dbReference type="ARBA" id="ARBA00023125"/>
    </source>
</evidence>
<keyword evidence="3" id="KW-0862">Zinc</keyword>
<evidence type="ECO:0000256" key="1">
    <source>
        <dbReference type="ARBA" id="ARBA00022723"/>
    </source>
</evidence>
<dbReference type="InterPro" id="IPR027805">
    <property type="entry name" value="Transposase_HTH_dom"/>
</dbReference>
<dbReference type="PROSITE" id="PS50950">
    <property type="entry name" value="ZF_THAP"/>
    <property type="match status" value="1"/>
</dbReference>
<dbReference type="EMBL" id="MU826826">
    <property type="protein sequence ID" value="KAJ7375274.1"/>
    <property type="molecule type" value="Genomic_DNA"/>
</dbReference>
<keyword evidence="6" id="KW-0175">Coiled coil</keyword>
<keyword evidence="2 5" id="KW-0863">Zinc-finger</keyword>
<dbReference type="Pfam" id="PF05485">
    <property type="entry name" value="THAP"/>
    <property type="match status" value="1"/>
</dbReference>
<evidence type="ECO:0000256" key="2">
    <source>
        <dbReference type="ARBA" id="ARBA00022771"/>
    </source>
</evidence>
<dbReference type="GO" id="GO:0003677">
    <property type="term" value="F:DNA binding"/>
    <property type="evidence" value="ECO:0007669"/>
    <property type="project" value="UniProtKB-UniRule"/>
</dbReference>
<keyword evidence="1" id="KW-0479">Metal-binding</keyword>
<comment type="caution">
    <text evidence="9">The sequence shown here is derived from an EMBL/GenBank/DDBJ whole genome shotgun (WGS) entry which is preliminary data.</text>
</comment>